<dbReference type="EMBL" id="JNHI01000009">
    <property type="protein sequence ID" value="KDS31290.1"/>
    <property type="molecule type" value="Genomic_DNA"/>
</dbReference>
<dbReference type="PATRIC" id="fig|1339350.3.peg.1863"/>
<evidence type="ECO:0000313" key="1">
    <source>
        <dbReference type="EMBL" id="KDS31290.1"/>
    </source>
</evidence>
<protein>
    <recommendedName>
        <fullName evidence="3">DUF3078 domain-containing protein</fullName>
    </recommendedName>
</protein>
<dbReference type="AlphaFoldDB" id="A0A078R7K1"/>
<comment type="caution">
    <text evidence="1">The sequence shown here is derived from an EMBL/GenBank/DDBJ whole genome shotgun (WGS) entry which is preliminary data.</text>
</comment>
<reference evidence="1 2" key="1">
    <citation type="submission" date="2014-04" db="EMBL/GenBank/DDBJ databases">
        <authorList>
            <person name="Sears C."/>
            <person name="Carroll K."/>
            <person name="Sack B.R."/>
            <person name="Qadri F."/>
            <person name="Myers L.L."/>
            <person name="Chung G.-T."/>
            <person name="Escheverria P."/>
            <person name="Fraser C.M."/>
            <person name="Sadzewicz L."/>
            <person name="Shefchek K.A."/>
            <person name="Tallon L."/>
            <person name="Das S.P."/>
            <person name="Daugherty S."/>
            <person name="Mongodin E.F."/>
        </authorList>
    </citation>
    <scope>NUCLEOTIDE SEQUENCE [LARGE SCALE GENOMIC DNA]</scope>
    <source>
        <strain evidence="2">3775 SL(B) 10 (iv)</strain>
    </source>
</reference>
<dbReference type="InterPro" id="IPR021428">
    <property type="entry name" value="DUF3078"/>
</dbReference>
<gene>
    <name evidence="1" type="ORF">M097_1936</name>
</gene>
<name>A0A078R7K1_PHOVU</name>
<accession>A0A078R7K1</accession>
<dbReference type="Pfam" id="PF11276">
    <property type="entry name" value="DUF3078"/>
    <property type="match status" value="1"/>
</dbReference>
<dbReference type="Proteomes" id="UP000028134">
    <property type="component" value="Unassembled WGS sequence"/>
</dbReference>
<proteinExistence type="predicted"/>
<evidence type="ECO:0000313" key="2">
    <source>
        <dbReference type="Proteomes" id="UP000028134"/>
    </source>
</evidence>
<evidence type="ECO:0008006" key="3">
    <source>
        <dbReference type="Google" id="ProtNLM"/>
    </source>
</evidence>
<sequence>MGKGKLSVLLHKTKISMRKSICLAIILAVFCMEEVPAQKIAKTKENPAVKAYSDSLSALSASYFAYFRLWDDLNIPAPRRVRPNPAFYKLFVPPTYYEAPIKEIFEIKWSPDTKIMTAVDSLYMGKRDSASAAIYQLPDLETLAAADRWSNNILRNYYLQYPGRLVNNELYLADLKPLENNQIVKRPRKERIKSFLQPETPVESLTTDNELLVVRPNFWTHKGNGYVQFTQHYISDNWYKGGESTNALLSGLVLEANFDDRQRIEFENKLEIKLGFVTAPSDTVHKYKTNADLLRLSSKLGVKAFKNWYYTLAGEFKTQFFGNYKTNTNDMISNFLSPAQLDITLGMDFKQNKKNYSLSLLGSPLAYTFMYISNDKITDPGAFNVDPGHKTANLFGSKFTGNLTWTIIPSIVWESKLEYFTTYDTVIASWENTFNFVLNRYLSTKLFVHARYDDGVTLTEDNKSYFQLQELLSFGLNYTW</sequence>
<organism evidence="1 2">
    <name type="scientific">Phocaeicola vulgatus str. 3775 SL</name>
    <name type="common">B</name>
    <name type="synonym">iv</name>
    <dbReference type="NCBI Taxonomy" id="1339350"/>
    <lineage>
        <taxon>Bacteria</taxon>
        <taxon>Pseudomonadati</taxon>
        <taxon>Bacteroidota</taxon>
        <taxon>Bacteroidia</taxon>
        <taxon>Bacteroidales</taxon>
        <taxon>Bacteroidaceae</taxon>
        <taxon>Phocaeicola</taxon>
    </lineage>
</organism>